<accession>A0A3L6PV54</accession>
<sequence>MVHVLLDSISEQKTTGYVYSEISTFSEPEHVYVIISDADLMQLQIFLTNSNFMCGLNDDGHLQCGSIIMRKRTYPPTNESDERAVIVVEGPYSAEYDSVYVLVTEWKGLPPTL</sequence>
<evidence type="ECO:0000313" key="1">
    <source>
        <dbReference type="EMBL" id="RLM62166.1"/>
    </source>
</evidence>
<proteinExistence type="predicted"/>
<dbReference type="Proteomes" id="UP000275267">
    <property type="component" value="Unassembled WGS sequence"/>
</dbReference>
<protein>
    <submittedName>
        <fullName evidence="1">Uncharacterized protein</fullName>
    </submittedName>
</protein>
<dbReference type="EMBL" id="PQIB02000016">
    <property type="protein sequence ID" value="RLM62166.1"/>
    <property type="molecule type" value="Genomic_DNA"/>
</dbReference>
<organism evidence="1 2">
    <name type="scientific">Panicum miliaceum</name>
    <name type="common">Proso millet</name>
    <name type="synonym">Broomcorn millet</name>
    <dbReference type="NCBI Taxonomy" id="4540"/>
    <lineage>
        <taxon>Eukaryota</taxon>
        <taxon>Viridiplantae</taxon>
        <taxon>Streptophyta</taxon>
        <taxon>Embryophyta</taxon>
        <taxon>Tracheophyta</taxon>
        <taxon>Spermatophyta</taxon>
        <taxon>Magnoliopsida</taxon>
        <taxon>Liliopsida</taxon>
        <taxon>Poales</taxon>
        <taxon>Poaceae</taxon>
        <taxon>PACMAD clade</taxon>
        <taxon>Panicoideae</taxon>
        <taxon>Panicodae</taxon>
        <taxon>Paniceae</taxon>
        <taxon>Panicinae</taxon>
        <taxon>Panicum</taxon>
        <taxon>Panicum sect. Panicum</taxon>
    </lineage>
</organism>
<dbReference type="AlphaFoldDB" id="A0A3L6PV54"/>
<keyword evidence="2" id="KW-1185">Reference proteome</keyword>
<evidence type="ECO:0000313" key="2">
    <source>
        <dbReference type="Proteomes" id="UP000275267"/>
    </source>
</evidence>
<name>A0A3L6PV54_PANMI</name>
<comment type="caution">
    <text evidence="1">The sequence shown here is derived from an EMBL/GenBank/DDBJ whole genome shotgun (WGS) entry which is preliminary data.</text>
</comment>
<reference evidence="2" key="1">
    <citation type="journal article" date="2019" name="Nat. Commun.">
        <title>The genome of broomcorn millet.</title>
        <authorList>
            <person name="Zou C."/>
            <person name="Miki D."/>
            <person name="Li D."/>
            <person name="Tang Q."/>
            <person name="Xiao L."/>
            <person name="Rajput S."/>
            <person name="Deng P."/>
            <person name="Jia W."/>
            <person name="Huang R."/>
            <person name="Zhang M."/>
            <person name="Sun Y."/>
            <person name="Hu J."/>
            <person name="Fu X."/>
            <person name="Schnable P.S."/>
            <person name="Li F."/>
            <person name="Zhang H."/>
            <person name="Feng B."/>
            <person name="Zhu X."/>
            <person name="Liu R."/>
            <person name="Schnable J.C."/>
            <person name="Zhu J.-K."/>
            <person name="Zhang H."/>
        </authorList>
    </citation>
    <scope>NUCLEOTIDE SEQUENCE [LARGE SCALE GENOMIC DNA]</scope>
</reference>
<gene>
    <name evidence="1" type="ORF">C2845_PM14G20330</name>
</gene>